<evidence type="ECO:0000313" key="2">
    <source>
        <dbReference type="Proteomes" id="UP000003835"/>
    </source>
</evidence>
<reference evidence="1 2" key="1">
    <citation type="submission" date="2008-07" db="EMBL/GenBank/DDBJ databases">
        <authorList>
            <person name="Tandeau de Marsac N."/>
            <person name="Ferriera S."/>
            <person name="Johnson J."/>
            <person name="Kravitz S."/>
            <person name="Beeson K."/>
            <person name="Sutton G."/>
            <person name="Rogers Y.-H."/>
            <person name="Friedman R."/>
            <person name="Frazier M."/>
            <person name="Venter J.C."/>
        </authorList>
    </citation>
    <scope>NUCLEOTIDE SEQUENCE [LARGE SCALE GENOMIC DNA]</scope>
    <source>
        <strain evidence="1 2">PCC 7420</strain>
    </source>
</reference>
<dbReference type="HOGENOM" id="CLU_2615907_0_0_3"/>
<accession>B4VVA0</accession>
<gene>
    <name evidence="1" type="ORF">MC7420_4189</name>
</gene>
<keyword evidence="2" id="KW-1185">Reference proteome</keyword>
<dbReference type="AlphaFoldDB" id="B4VVA0"/>
<organism evidence="1 2">
    <name type="scientific">Coleofasciculus chthonoplastes PCC 7420</name>
    <dbReference type="NCBI Taxonomy" id="118168"/>
    <lineage>
        <taxon>Bacteria</taxon>
        <taxon>Bacillati</taxon>
        <taxon>Cyanobacteriota</taxon>
        <taxon>Cyanophyceae</taxon>
        <taxon>Coleofasciculales</taxon>
        <taxon>Coleofasciculaceae</taxon>
        <taxon>Coleofasciculus</taxon>
    </lineage>
</organism>
<name>B4VVA0_9CYAN</name>
<protein>
    <submittedName>
        <fullName evidence="1">Uncharacterized protein</fullName>
    </submittedName>
</protein>
<evidence type="ECO:0000313" key="1">
    <source>
        <dbReference type="EMBL" id="EDX74204.1"/>
    </source>
</evidence>
<dbReference type="EMBL" id="DS989854">
    <property type="protein sequence ID" value="EDX74204.1"/>
    <property type="molecule type" value="Genomic_DNA"/>
</dbReference>
<sequence length="78" mass="9658">MYEVLSIVDHSTNCIWLDSCWECVEYFSWSRESLDFLTEQWKLALHLWDKESRLRSWIEEDKIRYLQLIDLWNQAKKS</sequence>
<dbReference type="Proteomes" id="UP000003835">
    <property type="component" value="Unassembled WGS sequence"/>
</dbReference>
<proteinExistence type="predicted"/>